<dbReference type="RefSeq" id="WP_138597387.1">
    <property type="nucleotide sequence ID" value="NZ_PNCK01000046.1"/>
</dbReference>
<dbReference type="NCBIfam" id="NF001238">
    <property type="entry name" value="PRK00211.1"/>
    <property type="match status" value="1"/>
</dbReference>
<comment type="caution">
    <text evidence="3">The sequence shown here is derived from an EMBL/GenBank/DDBJ whole genome shotgun (WGS) entry which is preliminary data.</text>
</comment>
<proteinExistence type="inferred from homology"/>
<keyword evidence="3" id="KW-0808">Transferase</keyword>
<dbReference type="EMBL" id="PNCK01000046">
    <property type="protein sequence ID" value="TMP41933.1"/>
    <property type="molecule type" value="Genomic_DNA"/>
</dbReference>
<dbReference type="InterPro" id="IPR003787">
    <property type="entry name" value="Sulphur_relay_DsrE/F-like"/>
</dbReference>
<evidence type="ECO:0000313" key="5">
    <source>
        <dbReference type="Proteomes" id="UP000307706"/>
    </source>
</evidence>
<evidence type="ECO:0000313" key="3">
    <source>
        <dbReference type="EMBL" id="TMP54489.1"/>
    </source>
</evidence>
<evidence type="ECO:0000313" key="4">
    <source>
        <dbReference type="Proteomes" id="UP000305730"/>
    </source>
</evidence>
<reference evidence="4 5" key="1">
    <citation type="submission" date="2017-12" db="EMBL/GenBank/DDBJ databases">
        <authorList>
            <person name="Paulsen S."/>
            <person name="Gram L.K."/>
        </authorList>
    </citation>
    <scope>NUCLEOTIDE SEQUENCE [LARGE SCALE GENOMIC DNA]</scope>
    <source>
        <strain evidence="3 5">S2231</strain>
        <strain evidence="2 4">S2233</strain>
    </source>
</reference>
<dbReference type="InterPro" id="IPR027396">
    <property type="entry name" value="DsrEFH-like"/>
</dbReference>
<dbReference type="PANTHER" id="PTHR38780:SF1">
    <property type="entry name" value="PROTEIN TUSC"/>
    <property type="match status" value="1"/>
</dbReference>
<dbReference type="Pfam" id="PF02635">
    <property type="entry name" value="DsrE"/>
    <property type="match status" value="1"/>
</dbReference>
<dbReference type="NCBIfam" id="TIGR03010">
    <property type="entry name" value="sulf_tusC_dsrF"/>
    <property type="match status" value="1"/>
</dbReference>
<dbReference type="Proteomes" id="UP000307706">
    <property type="component" value="Unassembled WGS sequence"/>
</dbReference>
<dbReference type="GO" id="GO:0016740">
    <property type="term" value="F:transferase activity"/>
    <property type="evidence" value="ECO:0007669"/>
    <property type="project" value="UniProtKB-KW"/>
</dbReference>
<dbReference type="Gene3D" id="3.40.1260.10">
    <property type="entry name" value="DsrEFH-like"/>
    <property type="match status" value="1"/>
</dbReference>
<dbReference type="EMBL" id="PNCL01000124">
    <property type="protein sequence ID" value="TMP54489.1"/>
    <property type="molecule type" value="Genomic_DNA"/>
</dbReference>
<keyword evidence="4" id="KW-1185">Reference proteome</keyword>
<sequence>MKDIMIISSHSPFDNMHTRDALDMALIFAAIDQNVSWLFQGSAVLALKSDQAPQEMGIKNFLKSIKMLEIYDIDQVYVCQSALDLYQLTLAELSIDVHIVNTEQQRQLIAQQDQIVTL</sequence>
<dbReference type="AlphaFoldDB" id="A0A5S3XLH4"/>
<dbReference type="InterPro" id="IPR017462">
    <property type="entry name" value="Sulphur_relay_TusC/DsrF"/>
</dbReference>
<dbReference type="SUPFAM" id="SSF75169">
    <property type="entry name" value="DsrEFH-like"/>
    <property type="match status" value="1"/>
</dbReference>
<protein>
    <submittedName>
        <fullName evidence="3">Sulfurtransferase complex subunit TusC</fullName>
    </submittedName>
</protein>
<reference evidence="5" key="2">
    <citation type="submission" date="2019-06" db="EMBL/GenBank/DDBJ databases">
        <title>Co-occurence of chitin degradation, pigmentation and bioactivity in marine Pseudoalteromonas.</title>
        <authorList>
            <person name="Sonnenschein E.C."/>
            <person name="Bech P.K."/>
        </authorList>
    </citation>
    <scope>NUCLEOTIDE SEQUENCE [LARGE SCALE GENOMIC DNA]</scope>
    <source>
        <strain evidence="5">S2231</strain>
    </source>
</reference>
<evidence type="ECO:0000256" key="1">
    <source>
        <dbReference type="ARBA" id="ARBA00005996"/>
    </source>
</evidence>
<organism evidence="3 5">
    <name type="scientific">Pseudoalteromonas citrea</name>
    <dbReference type="NCBI Taxonomy" id="43655"/>
    <lineage>
        <taxon>Bacteria</taxon>
        <taxon>Pseudomonadati</taxon>
        <taxon>Pseudomonadota</taxon>
        <taxon>Gammaproteobacteria</taxon>
        <taxon>Alteromonadales</taxon>
        <taxon>Pseudoalteromonadaceae</taxon>
        <taxon>Pseudoalteromonas</taxon>
    </lineage>
</organism>
<name>A0A5S3XLH4_9GAMM</name>
<dbReference type="OrthoDB" id="9789418at2"/>
<comment type="similarity">
    <text evidence="1">Belongs to the DsrF/TusC family.</text>
</comment>
<reference evidence="3" key="3">
    <citation type="submission" date="2019-09" db="EMBL/GenBank/DDBJ databases">
        <title>Co-occurence of chitin degradation, pigmentation and bioactivity in marine Pseudoalteromonas.</title>
        <authorList>
            <person name="Sonnenschein E.C."/>
            <person name="Bech P.K."/>
        </authorList>
    </citation>
    <scope>NUCLEOTIDE SEQUENCE</scope>
    <source>
        <strain evidence="3">S2231</strain>
        <strain evidence="2 4">S2233</strain>
    </source>
</reference>
<dbReference type="PANTHER" id="PTHR38780">
    <property type="entry name" value="PROTEIN TUSC"/>
    <property type="match status" value="1"/>
</dbReference>
<dbReference type="Proteomes" id="UP000305730">
    <property type="component" value="Unassembled WGS sequence"/>
</dbReference>
<accession>A0A5S3XLH4</accession>
<evidence type="ECO:0000313" key="2">
    <source>
        <dbReference type="EMBL" id="TMP41933.1"/>
    </source>
</evidence>
<gene>
    <name evidence="3" type="primary">tusC</name>
    <name evidence="3" type="ORF">CWB96_19290</name>
    <name evidence="2" type="ORF">CWB97_13300</name>
</gene>